<organism evidence="2">
    <name type="scientific">marine sediment metagenome</name>
    <dbReference type="NCBI Taxonomy" id="412755"/>
    <lineage>
        <taxon>unclassified sequences</taxon>
        <taxon>metagenomes</taxon>
        <taxon>ecological metagenomes</taxon>
    </lineage>
</organism>
<evidence type="ECO:0000313" key="2">
    <source>
        <dbReference type="EMBL" id="GAG39199.1"/>
    </source>
</evidence>
<dbReference type="AlphaFoldDB" id="X0X7J0"/>
<feature type="transmembrane region" description="Helical" evidence="1">
    <location>
        <begin position="6"/>
        <end position="28"/>
    </location>
</feature>
<protein>
    <submittedName>
        <fullName evidence="2">Uncharacterized protein</fullName>
    </submittedName>
</protein>
<keyword evidence="1" id="KW-1133">Transmembrane helix</keyword>
<sequence length="29" mass="3065">GLSVEGRPWLAVTFLGYALGNLGLCMVAR</sequence>
<reference evidence="2" key="1">
    <citation type="journal article" date="2014" name="Front. Microbiol.">
        <title>High frequency of phylogenetically diverse reductive dehalogenase-homologous genes in deep subseafloor sedimentary metagenomes.</title>
        <authorList>
            <person name="Kawai M."/>
            <person name="Futagami T."/>
            <person name="Toyoda A."/>
            <person name="Takaki Y."/>
            <person name="Nishi S."/>
            <person name="Hori S."/>
            <person name="Arai W."/>
            <person name="Tsubouchi T."/>
            <person name="Morono Y."/>
            <person name="Uchiyama I."/>
            <person name="Ito T."/>
            <person name="Fujiyama A."/>
            <person name="Inagaki F."/>
            <person name="Takami H."/>
        </authorList>
    </citation>
    <scope>NUCLEOTIDE SEQUENCE</scope>
    <source>
        <strain evidence="2">Expedition CK06-06</strain>
    </source>
</reference>
<proteinExistence type="predicted"/>
<name>X0X7J0_9ZZZZ</name>
<feature type="non-terminal residue" evidence="2">
    <location>
        <position position="1"/>
    </location>
</feature>
<gene>
    <name evidence="2" type="ORF">S01H1_62084</name>
</gene>
<dbReference type="EMBL" id="BARS01040757">
    <property type="protein sequence ID" value="GAG39199.1"/>
    <property type="molecule type" value="Genomic_DNA"/>
</dbReference>
<accession>X0X7J0</accession>
<evidence type="ECO:0000256" key="1">
    <source>
        <dbReference type="SAM" id="Phobius"/>
    </source>
</evidence>
<keyword evidence="1" id="KW-0472">Membrane</keyword>
<keyword evidence="1" id="KW-0812">Transmembrane</keyword>
<comment type="caution">
    <text evidence="2">The sequence shown here is derived from an EMBL/GenBank/DDBJ whole genome shotgun (WGS) entry which is preliminary data.</text>
</comment>